<dbReference type="Proteomes" id="UP000730482">
    <property type="component" value="Unassembled WGS sequence"/>
</dbReference>
<proteinExistence type="predicted"/>
<sequence>MVRPPSPPAGVPRRDSGPLLVAAGVVVVLALDGPSLDDQIRVLIPLAAVLGGLALLLRELAAERRAPWPGTLDAPARRGPGLRTLVGVLAVGGALVRLLNNGAALAEETSAVVAALALFAGAVLIAMPYLLRVIRELAAERAERVRAQQFAEVAAHMHDSVLHTLTLIQRADPADARGLARAQERELRAWLYDRRGPVAAGTGPTSLVAAVQTIAAEVEDRHRVRIEVVAVGDAELDDGLAACVAAAREALVNAAKYAWDSPISVFAEVAAGTAGTRRVEVFVRDRG</sequence>
<keyword evidence="1" id="KW-0472">Membrane</keyword>
<comment type="caution">
    <text evidence="2">The sequence shown here is derived from an EMBL/GenBank/DDBJ whole genome shotgun (WGS) entry which is preliminary data.</text>
</comment>
<dbReference type="GO" id="GO:0016301">
    <property type="term" value="F:kinase activity"/>
    <property type="evidence" value="ECO:0007669"/>
    <property type="project" value="UniProtKB-KW"/>
</dbReference>
<accession>A0ABS5L980</accession>
<feature type="non-terminal residue" evidence="2">
    <location>
        <position position="287"/>
    </location>
</feature>
<organism evidence="2 3">
    <name type="scientific">Catenulispora pinistramenti</name>
    <dbReference type="NCBI Taxonomy" id="2705254"/>
    <lineage>
        <taxon>Bacteria</taxon>
        <taxon>Bacillati</taxon>
        <taxon>Actinomycetota</taxon>
        <taxon>Actinomycetes</taxon>
        <taxon>Catenulisporales</taxon>
        <taxon>Catenulisporaceae</taxon>
        <taxon>Catenulispora</taxon>
    </lineage>
</organism>
<reference evidence="2 3" key="1">
    <citation type="submission" date="2020-02" db="EMBL/GenBank/DDBJ databases">
        <title>Acidophilic actinobacteria isolated from forest soil.</title>
        <authorList>
            <person name="Golinska P."/>
        </authorList>
    </citation>
    <scope>NUCLEOTIDE SEQUENCE [LARGE SCALE GENOMIC DNA]</scope>
    <source>
        <strain evidence="2 3">NL8</strain>
    </source>
</reference>
<protein>
    <submittedName>
        <fullName evidence="2">Histidine kinase</fullName>
    </submittedName>
</protein>
<dbReference type="EMBL" id="JAAFYZ010000424">
    <property type="protein sequence ID" value="MBS2554640.1"/>
    <property type="molecule type" value="Genomic_DNA"/>
</dbReference>
<evidence type="ECO:0000313" key="2">
    <source>
        <dbReference type="EMBL" id="MBS2554640.1"/>
    </source>
</evidence>
<feature type="transmembrane region" description="Helical" evidence="1">
    <location>
        <begin position="111"/>
        <end position="131"/>
    </location>
</feature>
<keyword evidence="3" id="KW-1185">Reference proteome</keyword>
<name>A0ABS5L980_9ACTN</name>
<keyword evidence="2" id="KW-0418">Kinase</keyword>
<feature type="transmembrane region" description="Helical" evidence="1">
    <location>
        <begin position="40"/>
        <end position="61"/>
    </location>
</feature>
<keyword evidence="1" id="KW-0812">Transmembrane</keyword>
<feature type="transmembrane region" description="Helical" evidence="1">
    <location>
        <begin position="82"/>
        <end position="99"/>
    </location>
</feature>
<gene>
    <name evidence="2" type="ORF">KGQ19_48080</name>
</gene>
<keyword evidence="1" id="KW-1133">Transmembrane helix</keyword>
<evidence type="ECO:0000313" key="3">
    <source>
        <dbReference type="Proteomes" id="UP000730482"/>
    </source>
</evidence>
<evidence type="ECO:0000256" key="1">
    <source>
        <dbReference type="SAM" id="Phobius"/>
    </source>
</evidence>
<keyword evidence="2" id="KW-0808">Transferase</keyword>